<evidence type="ECO:0000256" key="1">
    <source>
        <dbReference type="ARBA" id="ARBA00004571"/>
    </source>
</evidence>
<sequence precursor="true">MKKTLLAVALAPLCLPSQVFAADESSNDVMVVTANRIKQSTESVTAQVEVITRQDIDRIQAKSLTDVFRRLTGVQVTQNGGRGQNASLFVRGANSDQVLVLIDGVRFARAAKGAVDFSQVPITFVDRIEYVRGARASVYGSEAIGGVINIITLANSTTNDTTKVTAGLGSLDYKELSLSSGLNVGDNGHLNISLGYDADDGYNVHPIAGVNDGDRHGFESRNGLVGYVHNFSDAWKGFANLRLFNNISQYDGSFGTSHDQKEAEVDNIALASGGEYTSGKLSSQFQVNWQNQEDWNYSKSSGKNSPFASNDELEQLNLQWNAQYQLNQQVTLAGGLDWRDESYLVKTSNDKYDRDNIAYYGLLAADFEHLFGDLSIRLDDNEQFGSETTYNAGAGYRFSELLVVKASYGTSFKAPNLYQLYSIYGNQNLSAETADSLELTVSGILADVRWSVTGYDTRVDDLIDYNFSTSKYYNVSGESKLKGIEVVTEFETDFISHQLSADFKDPEDKDGEQLTRRAKEMFKYNATATFDLVDVSFGYQYVGERPDFSGELDAYSLFDVAANYYVTERLTLNARIDNLFDEEYETAGDYPAPERAYYLSTTYEF</sequence>
<dbReference type="PANTHER" id="PTHR30069">
    <property type="entry name" value="TONB-DEPENDENT OUTER MEMBRANE RECEPTOR"/>
    <property type="match status" value="1"/>
</dbReference>
<keyword evidence="7 11" id="KW-0798">TonB box</keyword>
<dbReference type="Pfam" id="PF07715">
    <property type="entry name" value="Plug"/>
    <property type="match status" value="1"/>
</dbReference>
<evidence type="ECO:0000256" key="9">
    <source>
        <dbReference type="ARBA" id="ARBA00023136"/>
    </source>
</evidence>
<evidence type="ECO:0000256" key="10">
    <source>
        <dbReference type="ARBA" id="ARBA00023237"/>
    </source>
</evidence>
<feature type="domain" description="TonB-dependent receptor plug" evidence="15">
    <location>
        <begin position="42"/>
        <end position="147"/>
    </location>
</feature>
<feature type="short sequence motif" description="TonB box" evidence="11">
    <location>
        <begin position="28"/>
        <end position="35"/>
    </location>
</feature>
<dbReference type="Pfam" id="PF00593">
    <property type="entry name" value="TonB_dep_Rec_b-barrel"/>
    <property type="match status" value="1"/>
</dbReference>
<keyword evidence="9 11" id="KW-0472">Membrane</keyword>
<dbReference type="GO" id="GO:0006811">
    <property type="term" value="P:monoatomic ion transport"/>
    <property type="evidence" value="ECO:0007669"/>
    <property type="project" value="UniProtKB-KW"/>
</dbReference>
<comment type="function">
    <text evidence="11">Involved in the active translocation of vitamin B12 (cyanocobalamin) across the outer membrane to the periplasmic space. It derives its energy for transport by interacting with the trans-periplasmic membrane protein TonB.</text>
</comment>
<dbReference type="InterPro" id="IPR037066">
    <property type="entry name" value="Plug_dom_sf"/>
</dbReference>
<dbReference type="InterPro" id="IPR012910">
    <property type="entry name" value="Plug_dom"/>
</dbReference>
<evidence type="ECO:0000313" key="17">
    <source>
        <dbReference type="Proteomes" id="UP000241803"/>
    </source>
</evidence>
<dbReference type="RefSeq" id="WP_107256449.1">
    <property type="nucleotide sequence ID" value="NZ_PYOC01000016.1"/>
</dbReference>
<evidence type="ECO:0000256" key="4">
    <source>
        <dbReference type="ARBA" id="ARBA00022692"/>
    </source>
</evidence>
<accession>A0A2T3L259</accession>
<evidence type="ECO:0000259" key="14">
    <source>
        <dbReference type="Pfam" id="PF00593"/>
    </source>
</evidence>
<name>A0A2T3L259_9GAMM</name>
<dbReference type="NCBIfam" id="TIGR01779">
    <property type="entry name" value="TonB-B12"/>
    <property type="match status" value="1"/>
</dbReference>
<keyword evidence="8 11" id="KW-0626">Porin</keyword>
<comment type="subcellular location">
    <subcellularLocation>
        <location evidence="1 11 12">Cell outer membrane</location>
        <topology evidence="1 11 12">Multi-pass membrane protein</topology>
    </subcellularLocation>
</comment>
<feature type="domain" description="TonB-dependent receptor-like beta-barrel" evidence="14">
    <location>
        <begin position="209"/>
        <end position="579"/>
    </location>
</feature>
<evidence type="ECO:0000256" key="12">
    <source>
        <dbReference type="PROSITE-ProRule" id="PRU01360"/>
    </source>
</evidence>
<evidence type="ECO:0000256" key="2">
    <source>
        <dbReference type="ARBA" id="ARBA00022448"/>
    </source>
</evidence>
<dbReference type="InterPro" id="IPR010101">
    <property type="entry name" value="B12_transptr_BtuB"/>
</dbReference>
<dbReference type="GO" id="GO:0046930">
    <property type="term" value="C:pore complex"/>
    <property type="evidence" value="ECO:0007669"/>
    <property type="project" value="UniProtKB-KW"/>
</dbReference>
<comment type="caution">
    <text evidence="16">The sequence shown here is derived from an EMBL/GenBank/DDBJ whole genome shotgun (WGS) entry which is preliminary data.</text>
</comment>
<keyword evidence="17" id="KW-1185">Reference proteome</keyword>
<gene>
    <name evidence="11 16" type="primary">btuB</name>
    <name evidence="16" type="ORF">C9J47_24805</name>
</gene>
<dbReference type="InterPro" id="IPR000531">
    <property type="entry name" value="Beta-barrel_TonB"/>
</dbReference>
<feature type="signal peptide" evidence="11">
    <location>
        <begin position="1"/>
        <end position="21"/>
    </location>
</feature>
<dbReference type="InterPro" id="IPR036942">
    <property type="entry name" value="Beta-barrel_TonB_sf"/>
</dbReference>
<evidence type="ECO:0000313" key="16">
    <source>
        <dbReference type="EMBL" id="PSV42789.1"/>
    </source>
</evidence>
<dbReference type="Gene3D" id="2.170.130.10">
    <property type="entry name" value="TonB-dependent receptor, plug domain"/>
    <property type="match status" value="1"/>
</dbReference>
<evidence type="ECO:0000256" key="5">
    <source>
        <dbReference type="ARBA" id="ARBA00022729"/>
    </source>
</evidence>
<dbReference type="SUPFAM" id="SSF56935">
    <property type="entry name" value="Porins"/>
    <property type="match status" value="1"/>
</dbReference>
<keyword evidence="3 11" id="KW-1134">Transmembrane beta strand</keyword>
<keyword evidence="16" id="KW-0675">Receptor</keyword>
<keyword evidence="6 11" id="KW-0406">Ion transport</keyword>
<reference evidence="16 17" key="1">
    <citation type="submission" date="2018-03" db="EMBL/GenBank/DDBJ databases">
        <title>Whole genome sequencing of Histamine producing bacteria.</title>
        <authorList>
            <person name="Butler K."/>
        </authorList>
    </citation>
    <scope>NUCLEOTIDE SEQUENCE [LARGE SCALE GENOMIC DNA]</scope>
    <source>
        <strain evidence="16 17">ATCC 19614</strain>
    </source>
</reference>
<keyword evidence="2 11" id="KW-0813">Transport</keyword>
<comment type="similarity">
    <text evidence="11">Belongs to the TonB-dependent receptor family. BtuB (TC 1.B.14.3.1) subfamily.</text>
</comment>
<dbReference type="AlphaFoldDB" id="A0A2T3L259"/>
<keyword evidence="5 11" id="KW-0732">Signal</keyword>
<evidence type="ECO:0000256" key="6">
    <source>
        <dbReference type="ARBA" id="ARBA00023065"/>
    </source>
</evidence>
<evidence type="ECO:0000256" key="13">
    <source>
        <dbReference type="PROSITE-ProRule" id="PRU10144"/>
    </source>
</evidence>
<evidence type="ECO:0000256" key="8">
    <source>
        <dbReference type="ARBA" id="ARBA00023114"/>
    </source>
</evidence>
<dbReference type="InterPro" id="IPR010917">
    <property type="entry name" value="TonB_rcpt_CS"/>
</dbReference>
<dbReference type="PANTHER" id="PTHR30069:SF53">
    <property type="entry name" value="COLICIN I RECEPTOR-RELATED"/>
    <property type="match status" value="1"/>
</dbReference>
<dbReference type="PROSITE" id="PS52016">
    <property type="entry name" value="TONB_DEPENDENT_REC_3"/>
    <property type="match status" value="1"/>
</dbReference>
<organism evidence="16 17">
    <name type="scientific">Photobacterium indicum</name>
    <dbReference type="NCBI Taxonomy" id="81447"/>
    <lineage>
        <taxon>Bacteria</taxon>
        <taxon>Pseudomonadati</taxon>
        <taxon>Pseudomonadota</taxon>
        <taxon>Gammaproteobacteria</taxon>
        <taxon>Vibrionales</taxon>
        <taxon>Vibrionaceae</taxon>
        <taxon>Photobacterium</taxon>
    </lineage>
</organism>
<evidence type="ECO:0000259" key="15">
    <source>
        <dbReference type="Pfam" id="PF07715"/>
    </source>
</evidence>
<dbReference type="GO" id="GO:0015420">
    <property type="term" value="F:ABC-type vitamin B12 transporter activity"/>
    <property type="evidence" value="ECO:0007669"/>
    <property type="project" value="InterPro"/>
</dbReference>
<dbReference type="GO" id="GO:0009279">
    <property type="term" value="C:cell outer membrane"/>
    <property type="evidence" value="ECO:0007669"/>
    <property type="project" value="UniProtKB-SubCell"/>
</dbReference>
<protein>
    <recommendedName>
        <fullName evidence="11">Vitamin B12 transporter BtuB</fullName>
    </recommendedName>
    <alternativeName>
        <fullName evidence="11">Cobalamin receptor</fullName>
    </alternativeName>
    <alternativeName>
        <fullName evidence="11">Outer membrane cobalamin translocator</fullName>
    </alternativeName>
</protein>
<dbReference type="EMBL" id="PYOC01000016">
    <property type="protein sequence ID" value="PSV42789.1"/>
    <property type="molecule type" value="Genomic_DNA"/>
</dbReference>
<evidence type="ECO:0000256" key="7">
    <source>
        <dbReference type="ARBA" id="ARBA00023077"/>
    </source>
</evidence>
<evidence type="ECO:0000256" key="3">
    <source>
        <dbReference type="ARBA" id="ARBA00022452"/>
    </source>
</evidence>
<dbReference type="Proteomes" id="UP000241803">
    <property type="component" value="Unassembled WGS sequence"/>
</dbReference>
<keyword evidence="4 11" id="KW-0812">Transmembrane</keyword>
<feature type="chain" id="PRO_5015790761" description="Vitamin B12 transporter BtuB" evidence="11">
    <location>
        <begin position="22"/>
        <end position="605"/>
    </location>
</feature>
<dbReference type="GO" id="GO:0015288">
    <property type="term" value="F:porin activity"/>
    <property type="evidence" value="ECO:0007669"/>
    <property type="project" value="UniProtKB-KW"/>
</dbReference>
<dbReference type="Gene3D" id="2.40.170.20">
    <property type="entry name" value="TonB-dependent receptor, beta-barrel domain"/>
    <property type="match status" value="1"/>
</dbReference>
<dbReference type="CDD" id="cd01347">
    <property type="entry name" value="ligand_gated_channel"/>
    <property type="match status" value="1"/>
</dbReference>
<dbReference type="InterPro" id="IPR039426">
    <property type="entry name" value="TonB-dep_rcpt-like"/>
</dbReference>
<dbReference type="HAMAP" id="MF_01531">
    <property type="entry name" value="BtuB"/>
    <property type="match status" value="1"/>
</dbReference>
<keyword evidence="10 11" id="KW-0998">Cell outer membrane</keyword>
<feature type="short sequence motif" description="TonB C-terminal box" evidence="11 13">
    <location>
        <begin position="588"/>
        <end position="605"/>
    </location>
</feature>
<proteinExistence type="inferred from homology"/>
<evidence type="ECO:0000256" key="11">
    <source>
        <dbReference type="HAMAP-Rule" id="MF_01531"/>
    </source>
</evidence>
<dbReference type="PROSITE" id="PS01156">
    <property type="entry name" value="TONB_DEPENDENT_REC_2"/>
    <property type="match status" value="1"/>
</dbReference>